<dbReference type="Proteomes" id="UP001054945">
    <property type="component" value="Unassembled WGS sequence"/>
</dbReference>
<protein>
    <submittedName>
        <fullName evidence="1">Uncharacterized protein</fullName>
    </submittedName>
</protein>
<proteinExistence type="predicted"/>
<evidence type="ECO:0000313" key="2">
    <source>
        <dbReference type="Proteomes" id="UP001054945"/>
    </source>
</evidence>
<gene>
    <name evidence="1" type="ORF">CEXT_521541</name>
</gene>
<evidence type="ECO:0000313" key="1">
    <source>
        <dbReference type="EMBL" id="GIZ02667.1"/>
    </source>
</evidence>
<reference evidence="1 2" key="1">
    <citation type="submission" date="2021-06" db="EMBL/GenBank/DDBJ databases">
        <title>Caerostris extrusa draft genome.</title>
        <authorList>
            <person name="Kono N."/>
            <person name="Arakawa K."/>
        </authorList>
    </citation>
    <scope>NUCLEOTIDE SEQUENCE [LARGE SCALE GENOMIC DNA]</scope>
</reference>
<comment type="caution">
    <text evidence="1">The sequence shown here is derived from an EMBL/GenBank/DDBJ whole genome shotgun (WGS) entry which is preliminary data.</text>
</comment>
<dbReference type="EMBL" id="BPLR01018841">
    <property type="protein sequence ID" value="GIZ02667.1"/>
    <property type="molecule type" value="Genomic_DNA"/>
</dbReference>
<keyword evidence="2" id="KW-1185">Reference proteome</keyword>
<accession>A0AAV4Y5Z0</accession>
<name>A0AAV4Y5Z0_CAEEX</name>
<organism evidence="1 2">
    <name type="scientific">Caerostris extrusa</name>
    <name type="common">Bark spider</name>
    <name type="synonym">Caerostris bankana</name>
    <dbReference type="NCBI Taxonomy" id="172846"/>
    <lineage>
        <taxon>Eukaryota</taxon>
        <taxon>Metazoa</taxon>
        <taxon>Ecdysozoa</taxon>
        <taxon>Arthropoda</taxon>
        <taxon>Chelicerata</taxon>
        <taxon>Arachnida</taxon>
        <taxon>Araneae</taxon>
        <taxon>Araneomorphae</taxon>
        <taxon>Entelegynae</taxon>
        <taxon>Araneoidea</taxon>
        <taxon>Araneidae</taxon>
        <taxon>Caerostris</taxon>
    </lineage>
</organism>
<sequence>MCECAPICPNASDSYYFDIQNEDGKLKLHSEHTYKISASPITQAAEGLGRQSILHCDLCIKLPIGLCHLFTLFKNEAILKIPACNSSSRGHSWGLHLQFKCG</sequence>
<dbReference type="AlphaFoldDB" id="A0AAV4Y5Z0"/>